<dbReference type="AlphaFoldDB" id="A0A2T7BER8"/>
<evidence type="ECO:0000313" key="1">
    <source>
        <dbReference type="EMBL" id="PUZ24768.1"/>
    </source>
</evidence>
<keyword evidence="2" id="KW-1185">Reference proteome</keyword>
<gene>
    <name evidence="1" type="ORF">DCC81_10530</name>
</gene>
<proteinExistence type="predicted"/>
<name>A0A2T7BER8_9BACT</name>
<dbReference type="EMBL" id="QCYK01000002">
    <property type="protein sequence ID" value="PUZ24768.1"/>
    <property type="molecule type" value="Genomic_DNA"/>
</dbReference>
<comment type="caution">
    <text evidence="1">The sequence shown here is derived from an EMBL/GenBank/DDBJ whole genome shotgun (WGS) entry which is preliminary data.</text>
</comment>
<protein>
    <submittedName>
        <fullName evidence="1">Uncharacterized protein</fullName>
    </submittedName>
</protein>
<organism evidence="1 2">
    <name type="scientific">Chitinophaga parva</name>
    <dbReference type="NCBI Taxonomy" id="2169414"/>
    <lineage>
        <taxon>Bacteria</taxon>
        <taxon>Pseudomonadati</taxon>
        <taxon>Bacteroidota</taxon>
        <taxon>Chitinophagia</taxon>
        <taxon>Chitinophagales</taxon>
        <taxon>Chitinophagaceae</taxon>
        <taxon>Chitinophaga</taxon>
    </lineage>
</organism>
<sequence>MESHKMDAGDVGQCICTKIKCRVAAALNKQLTIKRSARLIFIADYFFLSSYSFLSPKKTPSDWVPGYWAGDFLFSPQWKHQAIRPPAIGSGIFFVFAPMETSKRLRPRLWGRGFFCFVPKENTKRLGPRLLGRGFFLFSPPKENTKAIEAPGYRAGDFFRMERMPFFFGGKRAVRGVDEGPAFFCEECGLRLQCPGWDGRPRPPPGGQPPGVEQPCWRGFPGHHTHKSTFMRIHPCRVVIAPGSTRHKKAGNSIETCYTNFLI</sequence>
<accession>A0A2T7BER8</accession>
<evidence type="ECO:0000313" key="2">
    <source>
        <dbReference type="Proteomes" id="UP000244450"/>
    </source>
</evidence>
<reference evidence="1 2" key="1">
    <citation type="submission" date="2018-04" db="EMBL/GenBank/DDBJ databases">
        <title>Chitinophaga fuyangensis sp. nov., isolated from soil in a chemical factory.</title>
        <authorList>
            <person name="Chen K."/>
        </authorList>
    </citation>
    <scope>NUCLEOTIDE SEQUENCE [LARGE SCALE GENOMIC DNA]</scope>
    <source>
        <strain evidence="1 2">LY-1</strain>
    </source>
</reference>
<dbReference type="Proteomes" id="UP000244450">
    <property type="component" value="Unassembled WGS sequence"/>
</dbReference>